<dbReference type="EMBL" id="JALLAZ020000628">
    <property type="protein sequence ID" value="KAL3790626.1"/>
    <property type="molecule type" value="Genomic_DNA"/>
</dbReference>
<evidence type="ECO:0000256" key="3">
    <source>
        <dbReference type="ARBA" id="ARBA00022771"/>
    </source>
</evidence>
<dbReference type="Pfam" id="PF01753">
    <property type="entry name" value="zf-MYND"/>
    <property type="match status" value="1"/>
</dbReference>
<evidence type="ECO:0000259" key="6">
    <source>
        <dbReference type="PROSITE" id="PS50865"/>
    </source>
</evidence>
<dbReference type="SUPFAM" id="SSF144232">
    <property type="entry name" value="HIT/MYND zinc finger-like"/>
    <property type="match status" value="1"/>
</dbReference>
<comment type="caution">
    <text evidence="7">The sequence shown here is derived from an EMBL/GenBank/DDBJ whole genome shotgun (WGS) entry which is preliminary data.</text>
</comment>
<dbReference type="InterPro" id="IPR002893">
    <property type="entry name" value="Znf_MYND"/>
</dbReference>
<dbReference type="Proteomes" id="UP001530315">
    <property type="component" value="Unassembled WGS sequence"/>
</dbReference>
<keyword evidence="4" id="KW-0862">Zinc</keyword>
<proteinExistence type="inferred from homology"/>
<dbReference type="PROSITE" id="PS50865">
    <property type="entry name" value="ZF_MYND_2"/>
    <property type="match status" value="1"/>
</dbReference>
<dbReference type="Pfam" id="PF02230">
    <property type="entry name" value="Abhydrolase_2"/>
    <property type="match status" value="1"/>
</dbReference>
<comment type="similarity">
    <text evidence="1">Belongs to the AB hydrolase superfamily. AB hydrolase 2 family.</text>
</comment>
<evidence type="ECO:0000313" key="8">
    <source>
        <dbReference type="Proteomes" id="UP001530315"/>
    </source>
</evidence>
<protein>
    <recommendedName>
        <fullName evidence="6">MYND-type domain-containing protein</fullName>
    </recommendedName>
</protein>
<dbReference type="AlphaFoldDB" id="A0ABD3PTK4"/>
<dbReference type="GO" id="GO:0008270">
    <property type="term" value="F:zinc ion binding"/>
    <property type="evidence" value="ECO:0007669"/>
    <property type="project" value="UniProtKB-KW"/>
</dbReference>
<evidence type="ECO:0000313" key="7">
    <source>
        <dbReference type="EMBL" id="KAL3790626.1"/>
    </source>
</evidence>
<accession>A0ABD3PTK4</accession>
<evidence type="ECO:0000256" key="2">
    <source>
        <dbReference type="ARBA" id="ARBA00022723"/>
    </source>
</evidence>
<dbReference type="SUPFAM" id="SSF53474">
    <property type="entry name" value="alpha/beta-Hydrolases"/>
    <property type="match status" value="1"/>
</dbReference>
<dbReference type="Gene3D" id="3.40.50.1820">
    <property type="entry name" value="alpha/beta hydrolase"/>
    <property type="match status" value="1"/>
</dbReference>
<keyword evidence="3 5" id="KW-0863">Zinc-finger</keyword>
<evidence type="ECO:0000256" key="5">
    <source>
        <dbReference type="PROSITE-ProRule" id="PRU00134"/>
    </source>
</evidence>
<name>A0ABD3PTK4_9STRA</name>
<sequence length="397" mass="43355">MASAVAITHCHRCGTESSSTRRIRACARCFSVGYCSKSCQRADWSGRGGHKSICRAGPVFCADPHDAAVRLEVKRSDLDEWEDVGPVSLVDDAANLTLDSAGSGGHHRTGTTPPRVYAARKLPKNAKRIMGKESSQNYIYQHSPDGVDENLLIFFHGAGDSHLPFDALGRRMALPQTATLSISASISLRSIGESNLGKSSTFVELPFGLGHTWFEEMDYECSGETLPTDHPRRSKSMNRALEMLYPLLCSLTDQGAPEPTWIPERVFLLGFSAGACLAMEMCRMWMDEGKMPLGGAICIAGGIQTKEAVSSVSGLTDSKQQKQPTDVLIIAGGDDSIYPTKAAKMSKQLYHQSKVQIHVQKGKGHSMLGSKDEMQVVMEFLSKRLVRRLVSMEGRSR</sequence>
<dbReference type="InterPro" id="IPR029058">
    <property type="entry name" value="AB_hydrolase_fold"/>
</dbReference>
<dbReference type="InterPro" id="IPR050565">
    <property type="entry name" value="LYPA1-2/EST-like"/>
</dbReference>
<dbReference type="PANTHER" id="PTHR10655">
    <property type="entry name" value="LYSOPHOSPHOLIPASE-RELATED"/>
    <property type="match status" value="1"/>
</dbReference>
<gene>
    <name evidence="7" type="ORF">ACHAW5_004193</name>
</gene>
<organism evidence="7 8">
    <name type="scientific">Stephanodiscus triporus</name>
    <dbReference type="NCBI Taxonomy" id="2934178"/>
    <lineage>
        <taxon>Eukaryota</taxon>
        <taxon>Sar</taxon>
        <taxon>Stramenopiles</taxon>
        <taxon>Ochrophyta</taxon>
        <taxon>Bacillariophyta</taxon>
        <taxon>Coscinodiscophyceae</taxon>
        <taxon>Thalassiosirophycidae</taxon>
        <taxon>Stephanodiscales</taxon>
        <taxon>Stephanodiscaceae</taxon>
        <taxon>Stephanodiscus</taxon>
    </lineage>
</organism>
<dbReference type="InterPro" id="IPR003140">
    <property type="entry name" value="PLipase/COase/thioEstase"/>
</dbReference>
<dbReference type="Gene3D" id="6.10.140.2220">
    <property type="match status" value="1"/>
</dbReference>
<keyword evidence="2" id="KW-0479">Metal-binding</keyword>
<reference evidence="7 8" key="1">
    <citation type="submission" date="2024-10" db="EMBL/GenBank/DDBJ databases">
        <title>Updated reference genomes for cyclostephanoid diatoms.</title>
        <authorList>
            <person name="Roberts W.R."/>
            <person name="Alverson A.J."/>
        </authorList>
    </citation>
    <scope>NUCLEOTIDE SEQUENCE [LARGE SCALE GENOMIC DNA]</scope>
    <source>
        <strain evidence="7 8">AJA276-08</strain>
    </source>
</reference>
<keyword evidence="8" id="KW-1185">Reference proteome</keyword>
<feature type="domain" description="MYND-type" evidence="6">
    <location>
        <begin position="10"/>
        <end position="54"/>
    </location>
</feature>
<dbReference type="PANTHER" id="PTHR10655:SF70">
    <property type="entry name" value="PHOSPHOLIPASE_CARBOXYLESTERASE_THIOESTERASE DOMAIN-CONTAINING PROTEIN"/>
    <property type="match status" value="1"/>
</dbReference>
<evidence type="ECO:0000256" key="4">
    <source>
        <dbReference type="ARBA" id="ARBA00022833"/>
    </source>
</evidence>
<evidence type="ECO:0000256" key="1">
    <source>
        <dbReference type="ARBA" id="ARBA00006499"/>
    </source>
</evidence>